<dbReference type="EMBL" id="JACJLT010000011">
    <property type="protein sequence ID" value="MBM6874478.1"/>
    <property type="molecule type" value="Genomic_DNA"/>
</dbReference>
<name>A0ABS2G1K7_FUSMR</name>
<organism evidence="1 2">
    <name type="scientific">Fusobacterium mortiferum</name>
    <dbReference type="NCBI Taxonomy" id="850"/>
    <lineage>
        <taxon>Bacteria</taxon>
        <taxon>Fusobacteriati</taxon>
        <taxon>Fusobacteriota</taxon>
        <taxon>Fusobacteriia</taxon>
        <taxon>Fusobacteriales</taxon>
        <taxon>Fusobacteriaceae</taxon>
        <taxon>Fusobacterium</taxon>
    </lineage>
</organism>
<dbReference type="Proteomes" id="UP000728968">
    <property type="component" value="Unassembled WGS sequence"/>
</dbReference>
<sequence length="87" mass="10202">MGNTIQKEFFNQENTGYTIQYIAEVRELGEYEGEPCVYVLMRELFYSKGRFRAMLPLLIAEWGDRLEIKKKVGGKYLHITHQQAKAI</sequence>
<proteinExistence type="predicted"/>
<comment type="caution">
    <text evidence="1">The sequence shown here is derived from an EMBL/GenBank/DDBJ whole genome shotgun (WGS) entry which is preliminary data.</text>
</comment>
<evidence type="ECO:0000313" key="2">
    <source>
        <dbReference type="Proteomes" id="UP000728968"/>
    </source>
</evidence>
<protein>
    <recommendedName>
        <fullName evidence="3">DUF5720 domain-containing protein</fullName>
    </recommendedName>
</protein>
<dbReference type="RefSeq" id="WP_204715683.1">
    <property type="nucleotide sequence ID" value="NZ_JACJLT010000011.1"/>
</dbReference>
<gene>
    <name evidence="1" type="ORF">H6A04_02170</name>
</gene>
<keyword evidence="2" id="KW-1185">Reference proteome</keyword>
<evidence type="ECO:0008006" key="3">
    <source>
        <dbReference type="Google" id="ProtNLM"/>
    </source>
</evidence>
<accession>A0ABS2G1K7</accession>
<reference evidence="1 2" key="1">
    <citation type="journal article" date="2021" name="Sci. Rep.">
        <title>The distribution of antibiotic resistance genes in chicken gut microbiota commensals.</title>
        <authorList>
            <person name="Juricova H."/>
            <person name="Matiasovicova J."/>
            <person name="Kubasova T."/>
            <person name="Cejkova D."/>
            <person name="Rychlik I."/>
        </authorList>
    </citation>
    <scope>NUCLEOTIDE SEQUENCE [LARGE SCALE GENOMIC DNA]</scope>
    <source>
        <strain evidence="1 2">An425</strain>
    </source>
</reference>
<evidence type="ECO:0000313" key="1">
    <source>
        <dbReference type="EMBL" id="MBM6874478.1"/>
    </source>
</evidence>